<protein>
    <submittedName>
        <fullName evidence="2">Uncharacterized protein</fullName>
    </submittedName>
</protein>
<evidence type="ECO:0000256" key="1">
    <source>
        <dbReference type="SAM" id="MobiDB-lite"/>
    </source>
</evidence>
<name>A0A4C1VCE6_EUMVA</name>
<feature type="region of interest" description="Disordered" evidence="1">
    <location>
        <begin position="104"/>
        <end position="125"/>
    </location>
</feature>
<dbReference type="EMBL" id="BGZK01000312">
    <property type="protein sequence ID" value="GBP35972.1"/>
    <property type="molecule type" value="Genomic_DNA"/>
</dbReference>
<evidence type="ECO:0000313" key="2">
    <source>
        <dbReference type="EMBL" id="GBP35972.1"/>
    </source>
</evidence>
<sequence length="125" mass="14031">MGGCRRRMRGRARRGVWNLRRRHRPTRPAGYRCRRSPKVPAYTCPLPRPPRSLAPSHLSGGGRPLRAPEAVDHVSRSHLSIFIYFGPRNFTLLFNEFTAVQSTSLSRDAGKSDVPLPVGTRPMAS</sequence>
<evidence type="ECO:0000313" key="3">
    <source>
        <dbReference type="Proteomes" id="UP000299102"/>
    </source>
</evidence>
<organism evidence="2 3">
    <name type="scientific">Eumeta variegata</name>
    <name type="common">Bagworm moth</name>
    <name type="synonym">Eumeta japonica</name>
    <dbReference type="NCBI Taxonomy" id="151549"/>
    <lineage>
        <taxon>Eukaryota</taxon>
        <taxon>Metazoa</taxon>
        <taxon>Ecdysozoa</taxon>
        <taxon>Arthropoda</taxon>
        <taxon>Hexapoda</taxon>
        <taxon>Insecta</taxon>
        <taxon>Pterygota</taxon>
        <taxon>Neoptera</taxon>
        <taxon>Endopterygota</taxon>
        <taxon>Lepidoptera</taxon>
        <taxon>Glossata</taxon>
        <taxon>Ditrysia</taxon>
        <taxon>Tineoidea</taxon>
        <taxon>Psychidae</taxon>
        <taxon>Oiketicinae</taxon>
        <taxon>Eumeta</taxon>
    </lineage>
</organism>
<dbReference type="AlphaFoldDB" id="A0A4C1VCE6"/>
<accession>A0A4C1VCE6</accession>
<keyword evidence="3" id="KW-1185">Reference proteome</keyword>
<feature type="region of interest" description="Disordered" evidence="1">
    <location>
        <begin position="42"/>
        <end position="64"/>
    </location>
</feature>
<proteinExistence type="predicted"/>
<gene>
    <name evidence="2" type="ORF">EVAR_91523_1</name>
</gene>
<dbReference type="Proteomes" id="UP000299102">
    <property type="component" value="Unassembled WGS sequence"/>
</dbReference>
<comment type="caution">
    <text evidence="2">The sequence shown here is derived from an EMBL/GenBank/DDBJ whole genome shotgun (WGS) entry which is preliminary data.</text>
</comment>
<reference evidence="2 3" key="1">
    <citation type="journal article" date="2019" name="Commun. Biol.">
        <title>The bagworm genome reveals a unique fibroin gene that provides high tensile strength.</title>
        <authorList>
            <person name="Kono N."/>
            <person name="Nakamura H."/>
            <person name="Ohtoshi R."/>
            <person name="Tomita M."/>
            <person name="Numata K."/>
            <person name="Arakawa K."/>
        </authorList>
    </citation>
    <scope>NUCLEOTIDE SEQUENCE [LARGE SCALE GENOMIC DNA]</scope>
</reference>